<dbReference type="Pfam" id="PF00067">
    <property type="entry name" value="p450"/>
    <property type="match status" value="2"/>
</dbReference>
<evidence type="ECO:0000256" key="6">
    <source>
        <dbReference type="ARBA" id="ARBA00022617"/>
    </source>
</evidence>
<reference evidence="16" key="1">
    <citation type="submission" date="2022-08" db="UniProtKB">
        <authorList>
            <consortium name="EnsemblMetazoa"/>
        </authorList>
    </citation>
    <scope>IDENTIFICATION</scope>
    <source>
        <strain evidence="16">Israel</strain>
    </source>
</reference>
<protein>
    <submittedName>
        <fullName evidence="16">Uncharacterized protein</fullName>
    </submittedName>
</protein>
<dbReference type="VEuPathDB" id="VectorBase:PPAPM1_011866"/>
<evidence type="ECO:0000256" key="8">
    <source>
        <dbReference type="ARBA" id="ARBA00022824"/>
    </source>
</evidence>
<dbReference type="InterPro" id="IPR001128">
    <property type="entry name" value="Cyt_P450"/>
</dbReference>
<dbReference type="PRINTS" id="PR00463">
    <property type="entry name" value="EP450I"/>
</dbReference>
<feature type="binding site" description="axial binding residue" evidence="14">
    <location>
        <position position="252"/>
    </location>
    <ligand>
        <name>heme</name>
        <dbReference type="ChEBI" id="CHEBI:30413"/>
    </ligand>
    <ligandPart>
        <name>Fe</name>
        <dbReference type="ChEBI" id="CHEBI:18248"/>
    </ligandPart>
</feature>
<dbReference type="InterPro" id="IPR036396">
    <property type="entry name" value="Cyt_P450_sf"/>
</dbReference>
<evidence type="ECO:0000313" key="17">
    <source>
        <dbReference type="Proteomes" id="UP000092462"/>
    </source>
</evidence>
<keyword evidence="12 15" id="KW-0503">Monooxygenase</keyword>
<evidence type="ECO:0000313" key="16">
    <source>
        <dbReference type="EnsemblMetazoa" id="PPAI004237-PA"/>
    </source>
</evidence>
<keyword evidence="17" id="KW-1185">Reference proteome</keyword>
<evidence type="ECO:0000256" key="9">
    <source>
        <dbReference type="ARBA" id="ARBA00022848"/>
    </source>
</evidence>
<evidence type="ECO:0000256" key="10">
    <source>
        <dbReference type="ARBA" id="ARBA00023002"/>
    </source>
</evidence>
<evidence type="ECO:0000256" key="13">
    <source>
        <dbReference type="ARBA" id="ARBA00023136"/>
    </source>
</evidence>
<keyword evidence="13" id="KW-0472">Membrane</keyword>
<dbReference type="PROSITE" id="PS00086">
    <property type="entry name" value="CYTOCHROME_P450"/>
    <property type="match status" value="1"/>
</dbReference>
<evidence type="ECO:0000256" key="7">
    <source>
        <dbReference type="ARBA" id="ARBA00022723"/>
    </source>
</evidence>
<keyword evidence="8" id="KW-0256">Endoplasmic reticulum</keyword>
<keyword evidence="9" id="KW-0492">Microsome</keyword>
<evidence type="ECO:0000256" key="11">
    <source>
        <dbReference type="ARBA" id="ARBA00023004"/>
    </source>
</evidence>
<dbReference type="InterPro" id="IPR050196">
    <property type="entry name" value="Cytochrome_P450_Monoox"/>
</dbReference>
<dbReference type="InterPro" id="IPR017972">
    <property type="entry name" value="Cyt_P450_CS"/>
</dbReference>
<keyword evidence="11 14" id="KW-0408">Iron</keyword>
<dbReference type="PANTHER" id="PTHR24291:SF189">
    <property type="entry name" value="CYTOCHROME P450 4C3-RELATED"/>
    <property type="match status" value="1"/>
</dbReference>
<evidence type="ECO:0000256" key="15">
    <source>
        <dbReference type="RuleBase" id="RU000461"/>
    </source>
</evidence>
<dbReference type="GO" id="GO:0005789">
    <property type="term" value="C:endoplasmic reticulum membrane"/>
    <property type="evidence" value="ECO:0007669"/>
    <property type="project" value="UniProtKB-SubCell"/>
</dbReference>
<keyword evidence="7 14" id="KW-0479">Metal-binding</keyword>
<dbReference type="GO" id="GO:0005506">
    <property type="term" value="F:iron ion binding"/>
    <property type="evidence" value="ECO:0007669"/>
    <property type="project" value="InterPro"/>
</dbReference>
<dbReference type="PANTHER" id="PTHR24291">
    <property type="entry name" value="CYTOCHROME P450 FAMILY 4"/>
    <property type="match status" value="1"/>
</dbReference>
<keyword evidence="10 15" id="KW-0560">Oxidoreductase</keyword>
<comment type="subcellular location">
    <subcellularLocation>
        <location evidence="4">Endoplasmic reticulum membrane</location>
        <topology evidence="4">Peripheral membrane protein</topology>
    </subcellularLocation>
    <subcellularLocation>
        <location evidence="3">Microsome membrane</location>
        <topology evidence="3">Peripheral membrane protein</topology>
    </subcellularLocation>
</comment>
<dbReference type="Proteomes" id="UP000092462">
    <property type="component" value="Unassembled WGS sequence"/>
</dbReference>
<dbReference type="SUPFAM" id="SSF48264">
    <property type="entry name" value="Cytochrome P450"/>
    <property type="match status" value="1"/>
</dbReference>
<organism evidence="16 17">
    <name type="scientific">Phlebotomus papatasi</name>
    <name type="common">Sandfly</name>
    <dbReference type="NCBI Taxonomy" id="29031"/>
    <lineage>
        <taxon>Eukaryota</taxon>
        <taxon>Metazoa</taxon>
        <taxon>Ecdysozoa</taxon>
        <taxon>Arthropoda</taxon>
        <taxon>Hexapoda</taxon>
        <taxon>Insecta</taxon>
        <taxon>Pterygota</taxon>
        <taxon>Neoptera</taxon>
        <taxon>Endopterygota</taxon>
        <taxon>Diptera</taxon>
        <taxon>Nematocera</taxon>
        <taxon>Psychodoidea</taxon>
        <taxon>Psychodidae</taxon>
        <taxon>Phlebotomus</taxon>
        <taxon>Phlebotomus</taxon>
    </lineage>
</organism>
<evidence type="ECO:0000256" key="2">
    <source>
        <dbReference type="ARBA" id="ARBA00003690"/>
    </source>
</evidence>
<keyword evidence="6 14" id="KW-0349">Heme</keyword>
<name>A0A1B0D9C5_PHLPP</name>
<dbReference type="Gene3D" id="1.10.630.10">
    <property type="entry name" value="Cytochrome P450"/>
    <property type="match status" value="2"/>
</dbReference>
<evidence type="ECO:0000256" key="5">
    <source>
        <dbReference type="ARBA" id="ARBA00010617"/>
    </source>
</evidence>
<dbReference type="VEuPathDB" id="VectorBase:PPAI004237"/>
<dbReference type="GO" id="GO:0020037">
    <property type="term" value="F:heme binding"/>
    <property type="evidence" value="ECO:0007669"/>
    <property type="project" value="InterPro"/>
</dbReference>
<sequence length="312" mass="36572">MINKLKMEKEGDDINLLEHFYICAVDMISAATTEVDIDIDDEKNREYVRAVIAGADLIAYRMIQAQYHIEWIYRWSKLYKIEQTAFGIADEFLARIIKMKKDLFDPDADAEEEKREELAKLQNKEFEQKPKTVINQLFRFWAKGTIGYKDVRDELDVMLYTGSDTSTHLASYTILMLAMHQDVQQKVVNELRKNFTVPSGTMIGVPFIRMNRDPVAFGPNPELFNPDNFLPERVSKRHPYQYMPFSCGPRNCIGMIYGLFSVRTIVAMMMMNFKISTRMKFQDIKVVYNITLRITNENLVNLTPRHDFWRKT</sequence>
<proteinExistence type="inferred from homology"/>
<evidence type="ECO:0000256" key="14">
    <source>
        <dbReference type="PIRSR" id="PIRSR602401-1"/>
    </source>
</evidence>
<dbReference type="EMBL" id="AJVK01012924">
    <property type="status" value="NOT_ANNOTATED_CDS"/>
    <property type="molecule type" value="Genomic_DNA"/>
</dbReference>
<comment type="similarity">
    <text evidence="5 15">Belongs to the cytochrome P450 family.</text>
</comment>
<dbReference type="EnsemblMetazoa" id="PPAI004237-RA">
    <property type="protein sequence ID" value="PPAI004237-PA"/>
    <property type="gene ID" value="PPAI004237"/>
</dbReference>
<accession>A0A1B0D9C5</accession>
<comment type="cofactor">
    <cofactor evidence="1 14">
        <name>heme</name>
        <dbReference type="ChEBI" id="CHEBI:30413"/>
    </cofactor>
</comment>
<comment type="function">
    <text evidence="2">May be involved in the metabolism of insect hormones and in the breakdown of synthetic insecticides.</text>
</comment>
<evidence type="ECO:0000256" key="4">
    <source>
        <dbReference type="ARBA" id="ARBA00004406"/>
    </source>
</evidence>
<dbReference type="GO" id="GO:0016705">
    <property type="term" value="F:oxidoreductase activity, acting on paired donors, with incorporation or reduction of molecular oxygen"/>
    <property type="evidence" value="ECO:0007669"/>
    <property type="project" value="InterPro"/>
</dbReference>
<evidence type="ECO:0000256" key="12">
    <source>
        <dbReference type="ARBA" id="ARBA00023033"/>
    </source>
</evidence>
<evidence type="ECO:0000256" key="1">
    <source>
        <dbReference type="ARBA" id="ARBA00001971"/>
    </source>
</evidence>
<dbReference type="AlphaFoldDB" id="A0A1B0D9C5"/>
<dbReference type="GO" id="GO:0004497">
    <property type="term" value="F:monooxygenase activity"/>
    <property type="evidence" value="ECO:0007669"/>
    <property type="project" value="UniProtKB-KW"/>
</dbReference>
<dbReference type="InterPro" id="IPR002401">
    <property type="entry name" value="Cyt_P450_E_grp-I"/>
</dbReference>
<evidence type="ECO:0000256" key="3">
    <source>
        <dbReference type="ARBA" id="ARBA00004174"/>
    </source>
</evidence>